<reference evidence="2" key="2">
    <citation type="submission" date="2020-02" db="EMBL/GenBank/DDBJ databases">
        <title>Identification and distribution of gene clusters putatively required for synthesis of sphingolipid metabolism inhibitors in phylogenetically diverse species of the filamentous fungus Fusarium.</title>
        <authorList>
            <person name="Kim H.-S."/>
            <person name="Busman M."/>
            <person name="Brown D.W."/>
            <person name="Divon H."/>
            <person name="Uhlig S."/>
            <person name="Proctor R.H."/>
        </authorList>
    </citation>
    <scope>NUCLEOTIDE SEQUENCE</scope>
    <source>
        <strain evidence="2">NRRL 25174</strain>
    </source>
</reference>
<gene>
    <name evidence="2" type="ORF">FBEOM_14668</name>
</gene>
<comment type="caution">
    <text evidence="2">The sequence shown here is derived from an EMBL/GenBank/DDBJ whole genome shotgun (WGS) entry which is preliminary data.</text>
</comment>
<feature type="region of interest" description="Disordered" evidence="1">
    <location>
        <begin position="196"/>
        <end position="216"/>
    </location>
</feature>
<dbReference type="EMBL" id="PVQB02001630">
    <property type="protein sequence ID" value="KAF4331579.1"/>
    <property type="molecule type" value="Genomic_DNA"/>
</dbReference>
<name>A0A9P5A4F7_9HYPO</name>
<sequence length="216" mass="24520">MADPLEEIATKTLLSLSQYCILLSTKDEDGSNPLTLPAFTLSIPPLSNEQGRTPAGSPLRQTQKLQCIEPVQTPDNQVSSFHREGITLLKCPVLPARAAVKALIKNLPHIRSYEREMLWMKNVLEDEIVKLCSIWEVLDDSKSREEHEKTLVFHMDSIFRLSGENDGQKSTLEQECAKMQYLLNWLSPLIQFHDPNGPFQPQDHREKVGERACLSK</sequence>
<reference evidence="2" key="1">
    <citation type="journal article" date="2017" name="Mycologia">
        <title>Fusarium algeriense, sp. nov., a novel toxigenic crown rot pathogen of durum wheat from Algeria is nested in the Fusarium burgessii species complex.</title>
        <authorList>
            <person name="Laraba I."/>
            <person name="Keddad A."/>
            <person name="Boureghda H."/>
            <person name="Abdallah N."/>
            <person name="Vaughan M.M."/>
            <person name="Proctor R.H."/>
            <person name="Busman M."/>
            <person name="O'Donnell K."/>
        </authorList>
    </citation>
    <scope>NUCLEOTIDE SEQUENCE</scope>
    <source>
        <strain evidence="2">NRRL 25174</strain>
    </source>
</reference>
<organism evidence="2 3">
    <name type="scientific">Fusarium beomiforme</name>
    <dbReference type="NCBI Taxonomy" id="44412"/>
    <lineage>
        <taxon>Eukaryota</taxon>
        <taxon>Fungi</taxon>
        <taxon>Dikarya</taxon>
        <taxon>Ascomycota</taxon>
        <taxon>Pezizomycotina</taxon>
        <taxon>Sordariomycetes</taxon>
        <taxon>Hypocreomycetidae</taxon>
        <taxon>Hypocreales</taxon>
        <taxon>Nectriaceae</taxon>
        <taxon>Fusarium</taxon>
        <taxon>Fusarium burgessii species complex</taxon>
    </lineage>
</organism>
<evidence type="ECO:0000313" key="3">
    <source>
        <dbReference type="Proteomes" id="UP000730481"/>
    </source>
</evidence>
<protein>
    <submittedName>
        <fullName evidence="2">Uncharacterized protein</fullName>
    </submittedName>
</protein>
<keyword evidence="3" id="KW-1185">Reference proteome</keyword>
<accession>A0A9P5A4F7</accession>
<evidence type="ECO:0000313" key="2">
    <source>
        <dbReference type="EMBL" id="KAF4331579.1"/>
    </source>
</evidence>
<dbReference type="OrthoDB" id="5054348at2759"/>
<evidence type="ECO:0000256" key="1">
    <source>
        <dbReference type="SAM" id="MobiDB-lite"/>
    </source>
</evidence>
<dbReference type="Proteomes" id="UP000730481">
    <property type="component" value="Unassembled WGS sequence"/>
</dbReference>
<proteinExistence type="predicted"/>
<dbReference type="AlphaFoldDB" id="A0A9P5A4F7"/>